<protein>
    <submittedName>
        <fullName evidence="1">MAT auxiliary protein 1</fullName>
    </submittedName>
</protein>
<reference evidence="1" key="1">
    <citation type="submission" date="2019-02" db="EMBL/GenBank/DDBJ databases">
        <title>Reproduction in Letharia: insights from genomic and population analyses of the mating-type locus.</title>
        <authorList>
            <person name="Tuovinen V."/>
            <person name="Ament-Velasquez S.L."/>
            <person name="Bergstrom L."/>
            <person name="Spribille T."/>
            <person name="Vanderpool D."/>
            <person name="Nascimbene J."/>
            <person name="Yamamoto Y."/>
            <person name="Thor G."/>
            <person name="Johannesson H."/>
        </authorList>
    </citation>
    <scope>NUCLEOTIDE SEQUENCE</scope>
    <source>
        <strain evidence="1">0602M</strain>
    </source>
</reference>
<proteinExistence type="predicted"/>
<gene>
    <name evidence="1" type="primary">MAT1-1-7</name>
</gene>
<dbReference type="EMBL" id="MK521630">
    <property type="protein sequence ID" value="QEL51138.1"/>
    <property type="molecule type" value="Genomic_DNA"/>
</dbReference>
<dbReference type="AlphaFoldDB" id="A0A7G3WA01"/>
<accession>A0A7G3WA01</accession>
<organism evidence="1">
    <name type="scientific">Letharia lupina</name>
    <dbReference type="NCBI Taxonomy" id="560253"/>
    <lineage>
        <taxon>Eukaryota</taxon>
        <taxon>Fungi</taxon>
        <taxon>Dikarya</taxon>
        <taxon>Ascomycota</taxon>
        <taxon>Pezizomycotina</taxon>
        <taxon>Lecanoromycetes</taxon>
        <taxon>OSLEUM clade</taxon>
        <taxon>Lecanoromycetidae</taxon>
        <taxon>Lecanorales</taxon>
        <taxon>Lecanorineae</taxon>
        <taxon>Parmeliaceae</taxon>
        <taxon>Letharia</taxon>
    </lineage>
</organism>
<evidence type="ECO:0000313" key="1">
    <source>
        <dbReference type="EMBL" id="QEL51138.1"/>
    </source>
</evidence>
<name>A0A7G3WA01_9LECA</name>
<sequence>MSFRNNLADRAFQRSTTDDNGIESSMSSFGGARIRISNEPELRRRIKELDEGGWEWRFLAYAEEDKGLLESSSQAGSHCSYAYLEAIRHNLGIAKMACQLEMDAEYELIEDVIMATKSELSRLQKHPELFPSQDIREKFWHSVRLKCNESVKFVISEQEARDHAHEMFQAVSVEVEENTRTPGRDMQRTPWEQFLHNRAPGAEADLSMFAEEGSVQIIPMAAARILMATLEEHAAIIRDIEAQREDLKPYAPSSSSHLHFCGLKLSPDGHLRLRKVSNDLCKTTPAGPLDVGRHEDVNSLETLNLDFAALNQRRPPLRPRMWNCVTVVVHDRPNYGVDSEQRDETVEEMTSMLS</sequence>